<feature type="compositionally biased region" description="Basic and acidic residues" evidence="1">
    <location>
        <begin position="1089"/>
        <end position="1109"/>
    </location>
</feature>
<feature type="domain" description="T-Q ester bond containing" evidence="3">
    <location>
        <begin position="695"/>
        <end position="834"/>
    </location>
</feature>
<feature type="domain" description="T-Q ester bond containing" evidence="3">
    <location>
        <begin position="1269"/>
        <end position="1413"/>
    </location>
</feature>
<dbReference type="Proteomes" id="UP000516235">
    <property type="component" value="Chromosome"/>
</dbReference>
<feature type="region of interest" description="Disordered" evidence="1">
    <location>
        <begin position="1668"/>
        <end position="1778"/>
    </location>
</feature>
<feature type="domain" description="T-Q ester bond containing" evidence="3">
    <location>
        <begin position="970"/>
        <end position="1103"/>
    </location>
</feature>
<feature type="domain" description="T-Q ester bond containing" evidence="3">
    <location>
        <begin position="156"/>
        <end position="298"/>
    </location>
</feature>
<gene>
    <name evidence="4" type="ORF">IAU68_09275</name>
</gene>
<feature type="compositionally biased region" description="Low complexity" evidence="1">
    <location>
        <begin position="516"/>
        <end position="527"/>
    </location>
</feature>
<feature type="region of interest" description="Disordered" evidence="1">
    <location>
        <begin position="1064"/>
        <end position="1261"/>
    </location>
</feature>
<feature type="compositionally biased region" description="Basic and acidic residues" evidence="1">
    <location>
        <begin position="1668"/>
        <end position="1678"/>
    </location>
</feature>
<feature type="domain" description="T-Q ester bond containing" evidence="3">
    <location>
        <begin position="1573"/>
        <end position="1706"/>
    </location>
</feature>
<feature type="domain" description="T-Q ester bond containing" evidence="3">
    <location>
        <begin position="1428"/>
        <end position="1555"/>
    </location>
</feature>
<dbReference type="InterPro" id="IPR013552">
    <property type="entry name" value="Thioester_dom"/>
</dbReference>
<dbReference type="NCBIfam" id="NF033903">
    <property type="entry name" value="VaFE_rpt"/>
    <property type="match status" value="7"/>
</dbReference>
<feature type="compositionally biased region" description="Low complexity" evidence="1">
    <location>
        <begin position="1110"/>
        <end position="1135"/>
    </location>
</feature>
<feature type="compositionally biased region" description="Low complexity" evidence="1">
    <location>
        <begin position="1143"/>
        <end position="1221"/>
    </location>
</feature>
<organism evidence="4 5">
    <name type="scientific">Corynebacterium lujinxingii</name>
    <dbReference type="NCBI Taxonomy" id="2763010"/>
    <lineage>
        <taxon>Bacteria</taxon>
        <taxon>Bacillati</taxon>
        <taxon>Actinomycetota</taxon>
        <taxon>Actinomycetes</taxon>
        <taxon>Mycobacteriales</taxon>
        <taxon>Corynebacteriaceae</taxon>
        <taxon>Corynebacterium</taxon>
    </lineage>
</organism>
<feature type="compositionally biased region" description="Pro residues" evidence="1">
    <location>
        <begin position="1808"/>
        <end position="1825"/>
    </location>
</feature>
<feature type="compositionally biased region" description="Low complexity" evidence="1">
    <location>
        <begin position="309"/>
        <end position="333"/>
    </location>
</feature>
<sequence>MNGQNVGYWVYCVEGRRGATPSNGSWIWRGTVSDWDSYGSRSEPTNLLVGSSDDAQSRREKINWIVHNSYPHKSPAEMGFSGVSRDDLIAATSAAIWAQSDDADISGLDRGAQDVFDYLTENVQRLPLKSGEIGGLIVESSGQDVVVVPERDAPKPKLRTVASFSENSVVKTLPGRASNYMYDTVYIENIYPGYEYRLDATMHRKDAAGNLEEEGHGHTEFYPENSEIFLDRVDNPDGSVSGRVVVKIDDADDIKPGEVGVVYEVLTARGIRADGMPQTGKHTIAKHEDPNDQDQTVKPHSTGEPVPPTSTTAKTTPTEGSSTSTVTQTTTPTTTVTADTTTVLVTPTTTVTAPATVTTAPGTTVVEDGPSTTTTAPGTTVVEDGPSTTTTAPGTTVVEDGPSTTTTAPGTTVVEDGPSTTTTAPGTTVVEDGPSTTTTAPGTTVVEDGPSTTTTAPGTTVVEDGPSTTTTAPGTTHVEPGPSTTTTAPGTTVVEDGPSTTTTAPGTTVVEDGPSTTTTAPGTTVTSTAPTVTVTETPTTTATVPNQTVTTTVTQGFNPNPDIRTVAEFEDGVNVVQNGTTVVDTVYYSGLVAGKTYTLDAKLVDKQDENNVLGTGAVTFVVPGTEGELANGNVKVEIAVTNAPNPVQAAVAFERLTSKEVNAAGEETDGKKANPIAEHEDIADEDQTVRTVFEPSIATNAKFENGSTAVVAGNTVIDTVDYKGLVPGKEYTLSAKLMERIGEKAPYQEGKVLGEGTVTFTPETTDGSVDVEIKVNDDVTKPVNAAVAFEELTSTEVEKTGQDNPQGGDTPETSDDNKIAEHKDIDDANQTVGVPHITTNANFEKGSSEVTNGAVVVDTVSYSGLVPGKEYTLTAQLIDKADGKTVLGTGTKTFTPKEANGSVDVEITVDNAPKDRVVTAAVAFEELTSTVVDRGGNENPKGGDTPETSDDNPIADHKEIDDEDQTVRNPKISTNANFANGAQEVKNGVAVIDTVTYEGLVPGKVYTLTADLINKEDGKTVLGSGNKTFIPTEPNGSEDVTIVVTNAPVDETVTAAVAFEELTSTQVDRAGKDNPKGGDTPETSDDNEIAEHKDLKDKDQTVESKETPKTSEQPTPETSPATPTSEEPVPTTTIPLLPPTSPETPTTDVCKPVTSTSTVPGTTEPGTTEPGTTVPGTTNPDTTEPGTTVPGTTVPGTTVEETTTEVVTTPEDCGTTESTPTDSEETTTEPTEPTATEPATSEKTTEPTKPTKPTSTTPVVPPVVWFPNPQIGTTADFANGAKEVVSGVVVNDTVKYQGLVPGKTYTLNAELVSKDAFNNLADKNVYGEAVIGTGTKTFTASETGNGSEVVEITVNEGIDTPVRAAVAFETLTSTEVDENGQDNPKGGDTPNDLTDDNPIAEHKNINDQNQTVRSPKTPDTPPVFEEEPYIGTNADFATGSKQVVAGATIVDSVRYAGLVPGKTYTLTADLVAKHNGAIIGQGEKQFTASEDGFGVENVDITVASWVNEPIYAAVAFERLTSTEVDAKGEDLPEGNRVPEKIAQHRDIQDAAQTVVSPNVDRGNVPSMEPGVSTNADFANGGVVENGATVRDVVNYWGLVPGKTYTATAKLVERVGEKAPYSEGRVLGTKSVTFTAEASSGTITVDIPVTNAETPVVAAVAYETITSTEVDRSGKDNPKGGDTPNDYSDDNPIAEHEDINDSFQTVTSEGGTPTTPAETTTEETTPAETTTEETTPAETTPAETSTEETTPAPVPSETTSTTTTPGSDGGDSPDEGSSVDRDKLWWLLLIPGLGMIPALLGGGGSSTPAPKPAPKPVPSKPAPAPAPSTSTVHTPKPAGKPVPADSPRGEIKQIPSGGTALDADMPAYI</sequence>
<feature type="compositionally biased region" description="Low complexity" evidence="1">
    <location>
        <begin position="1706"/>
        <end position="1765"/>
    </location>
</feature>
<dbReference type="Pfam" id="PF18202">
    <property type="entry name" value="TQ"/>
    <property type="match status" value="8"/>
</dbReference>
<evidence type="ECO:0000259" key="3">
    <source>
        <dbReference type="Pfam" id="PF18202"/>
    </source>
</evidence>
<feature type="domain" description="T-Q ester bond containing" evidence="3">
    <location>
        <begin position="561"/>
        <end position="690"/>
    </location>
</feature>
<feature type="region of interest" description="Disordered" evidence="1">
    <location>
        <begin position="360"/>
        <end position="527"/>
    </location>
</feature>
<accession>A0A7H0JXU1</accession>
<reference evidence="4 5" key="1">
    <citation type="submission" date="2020-08" db="EMBL/GenBank/DDBJ databases">
        <title>novel species in genus Corynebacterium.</title>
        <authorList>
            <person name="Zhang G."/>
        </authorList>
    </citation>
    <scope>NUCLEOTIDE SEQUENCE [LARGE SCALE GENOMIC DNA]</scope>
    <source>
        <strain evidence="5">zg-917</strain>
    </source>
</reference>
<feature type="compositionally biased region" description="Low complexity" evidence="1">
    <location>
        <begin position="360"/>
        <end position="508"/>
    </location>
</feature>
<feature type="region of interest" description="Disordered" evidence="1">
    <location>
        <begin position="792"/>
        <end position="817"/>
    </location>
</feature>
<dbReference type="Gene3D" id="2.60.40.3930">
    <property type="match status" value="8"/>
</dbReference>
<proteinExistence type="predicted"/>
<dbReference type="KEGG" id="cluj:IAU68_09275"/>
<dbReference type="InterPro" id="IPR041100">
    <property type="entry name" value="TQ"/>
</dbReference>
<feature type="region of interest" description="Disordered" evidence="1">
    <location>
        <begin position="929"/>
        <end position="967"/>
    </location>
</feature>
<dbReference type="EMBL" id="CP061032">
    <property type="protein sequence ID" value="QNP89857.1"/>
    <property type="molecule type" value="Genomic_DNA"/>
</dbReference>
<feature type="compositionally biased region" description="Low complexity" evidence="1">
    <location>
        <begin position="1228"/>
        <end position="1258"/>
    </location>
</feature>
<feature type="domain" description="T-Q ester bond containing" evidence="3">
    <location>
        <begin position="835"/>
        <end position="968"/>
    </location>
</feature>
<evidence type="ECO:0000259" key="2">
    <source>
        <dbReference type="Pfam" id="PF08341"/>
    </source>
</evidence>
<feature type="domain" description="Thioester" evidence="2">
    <location>
        <begin position="10"/>
        <end position="124"/>
    </location>
</feature>
<evidence type="ECO:0000256" key="1">
    <source>
        <dbReference type="SAM" id="MobiDB-lite"/>
    </source>
</evidence>
<name>A0A7H0JXU1_9CORY</name>
<dbReference type="Pfam" id="PF08341">
    <property type="entry name" value="TED"/>
    <property type="match status" value="1"/>
</dbReference>
<protein>
    <submittedName>
        <fullName evidence="4">VaFE repeat-containing surface-anchored protein</fullName>
    </submittedName>
</protein>
<evidence type="ECO:0000313" key="5">
    <source>
        <dbReference type="Proteomes" id="UP000516235"/>
    </source>
</evidence>
<feature type="region of interest" description="Disordered" evidence="1">
    <location>
        <begin position="1803"/>
        <end position="1868"/>
    </location>
</feature>
<feature type="region of interest" description="Disordered" evidence="1">
    <location>
        <begin position="1372"/>
        <end position="1427"/>
    </location>
</feature>
<evidence type="ECO:0000313" key="4">
    <source>
        <dbReference type="EMBL" id="QNP89857.1"/>
    </source>
</evidence>
<feature type="region of interest" description="Disordered" evidence="1">
    <location>
        <begin position="274"/>
        <end position="333"/>
    </location>
</feature>